<dbReference type="EMBL" id="JBHMAU010000074">
    <property type="protein sequence ID" value="MFB9777279.1"/>
    <property type="molecule type" value="Genomic_DNA"/>
</dbReference>
<comment type="subcellular location">
    <subcellularLocation>
        <location evidence="1">Cell membrane</location>
    </subcellularLocation>
</comment>
<dbReference type="RefSeq" id="WP_376841189.1">
    <property type="nucleotide sequence ID" value="NZ_JBHMAU010000074.1"/>
</dbReference>
<comment type="similarity">
    <text evidence="8">Belongs to the glycosyltransferase 2 family. CrtQ subfamily.</text>
</comment>
<evidence type="ECO:0000313" key="12">
    <source>
        <dbReference type="Proteomes" id="UP001589707"/>
    </source>
</evidence>
<name>A0ABV5X4K0_9MICO</name>
<keyword evidence="3 11" id="KW-0328">Glycosyltransferase</keyword>
<protein>
    <recommendedName>
        <fullName evidence="9">4,4'-diaponeurosporenoate glycosyltransferase</fullName>
    </recommendedName>
</protein>
<dbReference type="Pfam" id="PF00535">
    <property type="entry name" value="Glycos_transf_2"/>
    <property type="match status" value="1"/>
</dbReference>
<dbReference type="GO" id="GO:0016757">
    <property type="term" value="F:glycosyltransferase activity"/>
    <property type="evidence" value="ECO:0007669"/>
    <property type="project" value="UniProtKB-KW"/>
</dbReference>
<evidence type="ECO:0000256" key="4">
    <source>
        <dbReference type="ARBA" id="ARBA00022679"/>
    </source>
</evidence>
<evidence type="ECO:0000259" key="10">
    <source>
        <dbReference type="Pfam" id="PF00535"/>
    </source>
</evidence>
<proteinExistence type="inferred from homology"/>
<evidence type="ECO:0000256" key="7">
    <source>
        <dbReference type="ARBA" id="ARBA00037904"/>
    </source>
</evidence>
<keyword evidence="5" id="KW-0472">Membrane</keyword>
<dbReference type="PANTHER" id="PTHR43646:SF2">
    <property type="entry name" value="GLYCOSYLTRANSFERASE 2-LIKE DOMAIN-CONTAINING PROTEIN"/>
    <property type="match status" value="1"/>
</dbReference>
<keyword evidence="4 11" id="KW-0808">Transferase</keyword>
<feature type="domain" description="Glycosyltransferase 2-like" evidence="10">
    <location>
        <begin position="5"/>
        <end position="121"/>
    </location>
</feature>
<evidence type="ECO:0000256" key="6">
    <source>
        <dbReference type="ARBA" id="ARBA00037281"/>
    </source>
</evidence>
<evidence type="ECO:0000256" key="8">
    <source>
        <dbReference type="ARBA" id="ARBA00038120"/>
    </source>
</evidence>
<comment type="pathway">
    <text evidence="7">Carotenoid biosynthesis; staphyloxanthin biosynthesis; staphyloxanthin from farnesyl diphosphate: step 4/5.</text>
</comment>
<keyword evidence="2" id="KW-1003">Cell membrane</keyword>
<organism evidence="11 12">
    <name type="scientific">Brevibacterium otitidis</name>
    <dbReference type="NCBI Taxonomy" id="53364"/>
    <lineage>
        <taxon>Bacteria</taxon>
        <taxon>Bacillati</taxon>
        <taxon>Actinomycetota</taxon>
        <taxon>Actinomycetes</taxon>
        <taxon>Micrococcales</taxon>
        <taxon>Brevibacteriaceae</taxon>
        <taxon>Brevibacterium</taxon>
    </lineage>
</organism>
<comment type="caution">
    <text evidence="11">The sequence shown here is derived from an EMBL/GenBank/DDBJ whole genome shotgun (WGS) entry which is preliminary data.</text>
</comment>
<dbReference type="Gene3D" id="3.90.550.10">
    <property type="entry name" value="Spore Coat Polysaccharide Biosynthesis Protein SpsA, Chain A"/>
    <property type="match status" value="1"/>
</dbReference>
<dbReference type="InterPro" id="IPR029044">
    <property type="entry name" value="Nucleotide-diphossugar_trans"/>
</dbReference>
<keyword evidence="12" id="KW-1185">Reference proteome</keyword>
<reference evidence="11 12" key="1">
    <citation type="submission" date="2024-09" db="EMBL/GenBank/DDBJ databases">
        <authorList>
            <person name="Sun Q."/>
            <person name="Mori K."/>
        </authorList>
    </citation>
    <scope>NUCLEOTIDE SEQUENCE [LARGE SCALE GENOMIC DNA]</scope>
    <source>
        <strain evidence="11 12">JCM 11683</strain>
    </source>
</reference>
<dbReference type="InterPro" id="IPR001173">
    <property type="entry name" value="Glyco_trans_2-like"/>
</dbReference>
<evidence type="ECO:0000256" key="9">
    <source>
        <dbReference type="ARBA" id="ARBA00040345"/>
    </source>
</evidence>
<dbReference type="CDD" id="cd00761">
    <property type="entry name" value="Glyco_tranf_GTA_type"/>
    <property type="match status" value="1"/>
</dbReference>
<evidence type="ECO:0000256" key="2">
    <source>
        <dbReference type="ARBA" id="ARBA00022475"/>
    </source>
</evidence>
<evidence type="ECO:0000256" key="5">
    <source>
        <dbReference type="ARBA" id="ARBA00023136"/>
    </source>
</evidence>
<evidence type="ECO:0000313" key="11">
    <source>
        <dbReference type="EMBL" id="MFB9777279.1"/>
    </source>
</evidence>
<comment type="function">
    <text evidence="6">Catalyzes the glycosylation of 4,4'-diaponeurosporenoate, i.e. the esterification of glucose at the C1'' position with the carboxyl group of 4,4'-diaponeurosporenic acid, to form glycosyl-4,4'-diaponeurosporenoate. This is a step in the biosynthesis of staphyloxanthin, an orange pigment present in most staphylococci strains.</text>
</comment>
<accession>A0ABV5X4K0</accession>
<gene>
    <name evidence="11" type="ORF">ACFFN1_12865</name>
</gene>
<dbReference type="SUPFAM" id="SSF53448">
    <property type="entry name" value="Nucleotide-diphospho-sugar transferases"/>
    <property type="match status" value="1"/>
</dbReference>
<evidence type="ECO:0000256" key="1">
    <source>
        <dbReference type="ARBA" id="ARBA00004236"/>
    </source>
</evidence>
<sequence>MTDVTVVVCASGDAQQLTPTLSSLRHQGLEPGSLEILVVNDSAQPVDSLLHEAREHFERITALDQGEPLGTAAARSRALTLAQGKAVTFINAGSWFARGALAGLVQTRQHTGVDVVHGDIVLMDGLIRVLAARTWARLDEPIRYCDLPVPPGAAQLPKPLIQPGALYSTALASEGLLDAAAGTTAWAWTLATSEHTFVSTAQPVVCVPKTDAEYASEQPASCPPQTLLDAYTAVLKALRAPDLPCPERRAALTRIAAAELCRSLSNTQAAGRPLGVGRPFGVGLAALRPRLESLLRGVDAEELRHIKAAYGKHLHPAVLSALTAAMNSKGRTA</sequence>
<evidence type="ECO:0000256" key="3">
    <source>
        <dbReference type="ARBA" id="ARBA00022676"/>
    </source>
</evidence>
<dbReference type="PANTHER" id="PTHR43646">
    <property type="entry name" value="GLYCOSYLTRANSFERASE"/>
    <property type="match status" value="1"/>
</dbReference>
<dbReference type="Proteomes" id="UP001589707">
    <property type="component" value="Unassembled WGS sequence"/>
</dbReference>